<comment type="similarity">
    <text evidence="2">Belongs to the amino acid-polyamine-organocation (APC) superfamily. Spore germination protein (SGP) (TC 2.A.3.9) family.</text>
</comment>
<dbReference type="Proteomes" id="UP000076927">
    <property type="component" value="Chromosome"/>
</dbReference>
<organism evidence="9 10">
    <name type="scientific">Paenibacillus swuensis</name>
    <dbReference type="NCBI Taxonomy" id="1178515"/>
    <lineage>
        <taxon>Bacteria</taxon>
        <taxon>Bacillati</taxon>
        <taxon>Bacillota</taxon>
        <taxon>Bacilli</taxon>
        <taxon>Bacillales</taxon>
        <taxon>Paenibacillaceae</taxon>
        <taxon>Paenibacillus</taxon>
    </lineage>
</organism>
<feature type="transmembrane region" description="Helical" evidence="8">
    <location>
        <begin position="305"/>
        <end position="323"/>
    </location>
</feature>
<dbReference type="STRING" id="1178515.SY83_17180"/>
<keyword evidence="5 8" id="KW-0812">Transmembrane</keyword>
<feature type="transmembrane region" description="Helical" evidence="8">
    <location>
        <begin position="343"/>
        <end position="360"/>
    </location>
</feature>
<feature type="transmembrane region" description="Helical" evidence="8">
    <location>
        <begin position="120"/>
        <end position="136"/>
    </location>
</feature>
<evidence type="ECO:0000313" key="9">
    <source>
        <dbReference type="EMBL" id="ANE47728.1"/>
    </source>
</evidence>
<dbReference type="InterPro" id="IPR004761">
    <property type="entry name" value="Spore_GerAB"/>
</dbReference>
<evidence type="ECO:0000256" key="2">
    <source>
        <dbReference type="ARBA" id="ARBA00007998"/>
    </source>
</evidence>
<evidence type="ECO:0000313" key="10">
    <source>
        <dbReference type="Proteomes" id="UP000076927"/>
    </source>
</evidence>
<keyword evidence="3" id="KW-0813">Transport</keyword>
<reference evidence="9 10" key="1">
    <citation type="submission" date="2015-01" db="EMBL/GenBank/DDBJ databases">
        <title>Paenibacillus swuensis/DY6/whole genome sequencing.</title>
        <authorList>
            <person name="Kim M.K."/>
            <person name="Srinivasan S."/>
            <person name="Lee J.-J."/>
        </authorList>
    </citation>
    <scope>NUCLEOTIDE SEQUENCE [LARGE SCALE GENOMIC DNA]</scope>
    <source>
        <strain evidence="9 10">DY6</strain>
    </source>
</reference>
<dbReference type="PANTHER" id="PTHR34975:SF2">
    <property type="entry name" value="SPORE GERMINATION PROTEIN A2"/>
    <property type="match status" value="1"/>
</dbReference>
<evidence type="ECO:0000256" key="1">
    <source>
        <dbReference type="ARBA" id="ARBA00004141"/>
    </source>
</evidence>
<feature type="transmembrane region" description="Helical" evidence="8">
    <location>
        <begin position="143"/>
        <end position="163"/>
    </location>
</feature>
<dbReference type="NCBIfam" id="TIGR00912">
    <property type="entry name" value="2A0309"/>
    <property type="match status" value="1"/>
</dbReference>
<evidence type="ECO:0000256" key="6">
    <source>
        <dbReference type="ARBA" id="ARBA00022989"/>
    </source>
</evidence>
<evidence type="ECO:0000256" key="4">
    <source>
        <dbReference type="ARBA" id="ARBA00022544"/>
    </source>
</evidence>
<feature type="transmembrane region" description="Helical" evidence="8">
    <location>
        <begin position="270"/>
        <end position="293"/>
    </location>
</feature>
<dbReference type="KEGG" id="pswu:SY83_17180"/>
<keyword evidence="7 8" id="KW-0472">Membrane</keyword>
<dbReference type="GO" id="GO:0016020">
    <property type="term" value="C:membrane"/>
    <property type="evidence" value="ECO:0007669"/>
    <property type="project" value="UniProtKB-SubCell"/>
</dbReference>
<dbReference type="RefSeq" id="WP_068608718.1">
    <property type="nucleotide sequence ID" value="NZ_CP011388.1"/>
</dbReference>
<evidence type="ECO:0000256" key="8">
    <source>
        <dbReference type="SAM" id="Phobius"/>
    </source>
</evidence>
<evidence type="ECO:0000256" key="5">
    <source>
        <dbReference type="ARBA" id="ARBA00022692"/>
    </source>
</evidence>
<protein>
    <submittedName>
        <fullName evidence="9">Uncharacterized protein</fullName>
    </submittedName>
</protein>
<name>A0A172TL11_9BACL</name>
<dbReference type="EMBL" id="CP011388">
    <property type="protein sequence ID" value="ANE47728.1"/>
    <property type="molecule type" value="Genomic_DNA"/>
</dbReference>
<feature type="transmembrane region" description="Helical" evidence="8">
    <location>
        <begin position="84"/>
        <end position="108"/>
    </location>
</feature>
<gene>
    <name evidence="9" type="ORF">SY83_17180</name>
</gene>
<dbReference type="OrthoDB" id="2446105at2"/>
<evidence type="ECO:0000256" key="3">
    <source>
        <dbReference type="ARBA" id="ARBA00022448"/>
    </source>
</evidence>
<feature type="transmembrane region" description="Helical" evidence="8">
    <location>
        <begin position="227"/>
        <end position="250"/>
    </location>
</feature>
<keyword evidence="10" id="KW-1185">Reference proteome</keyword>
<accession>A0A172TL11</accession>
<dbReference type="Pfam" id="PF03845">
    <property type="entry name" value="Spore_permease"/>
    <property type="match status" value="1"/>
</dbReference>
<dbReference type="PATRIC" id="fig|1178515.4.peg.3456"/>
<dbReference type="PANTHER" id="PTHR34975">
    <property type="entry name" value="SPORE GERMINATION PROTEIN A2"/>
    <property type="match status" value="1"/>
</dbReference>
<feature type="transmembrane region" description="Helical" evidence="8">
    <location>
        <begin position="183"/>
        <end position="207"/>
    </location>
</feature>
<dbReference type="AlphaFoldDB" id="A0A172TL11"/>
<evidence type="ECO:0000256" key="7">
    <source>
        <dbReference type="ARBA" id="ARBA00023136"/>
    </source>
</evidence>
<comment type="subcellular location">
    <subcellularLocation>
        <location evidence="1">Membrane</location>
        <topology evidence="1">Multi-pass membrane protein</topology>
    </subcellularLocation>
</comment>
<sequence>MNKPIIKIGSFQLYCIFLQAQFGSSILSIANQLNDTSGTSAWMACLIGGGINMVFIYFIWLLVTKAPQSNVFQMIMQRFGNIGGRFLLFILSVLYGIFAYIILTNWIFTTNAWAYERTPAWMLGFIFIALCTYLTIKPISVYARFAVFATFFTPLFIIFAIYTMKDSNIYNVLPILDASPLNLLHGSFLVLWALAGIEIMLVLPRYVQHLGAKKVLRIAMLSNGTTAVLYTFCVFASMIVFGTEMITYIREPLLYQMKAISFDIIERIDLIIISVWILFVMSSFCSYFILFVSSIAAMFKKKEEAPMGIVVCCGGILFIASLYEVDVDMLSFIQQYIDQTLTAVSLVILIIILFMIKLIGMKGIRKS</sequence>
<keyword evidence="6 8" id="KW-1133">Transmembrane helix</keyword>
<proteinExistence type="inferred from homology"/>
<keyword evidence="4" id="KW-0309">Germination</keyword>
<feature type="transmembrane region" description="Helical" evidence="8">
    <location>
        <begin position="12"/>
        <end position="29"/>
    </location>
</feature>
<feature type="transmembrane region" description="Helical" evidence="8">
    <location>
        <begin position="41"/>
        <end position="63"/>
    </location>
</feature>
<dbReference type="GO" id="GO:0009847">
    <property type="term" value="P:spore germination"/>
    <property type="evidence" value="ECO:0007669"/>
    <property type="project" value="InterPro"/>
</dbReference>